<proteinExistence type="predicted"/>
<reference evidence="2" key="1">
    <citation type="submission" date="2014-05" db="EMBL/GenBank/DDBJ databases">
        <authorList>
            <person name="Chronopoulou M."/>
        </authorList>
    </citation>
    <scope>NUCLEOTIDE SEQUENCE</scope>
    <source>
        <tissue evidence="2">Whole organism</tissue>
    </source>
</reference>
<organism evidence="2">
    <name type="scientific">Lepeophtheirus salmonis</name>
    <name type="common">Salmon louse</name>
    <name type="synonym">Caligus salmonis</name>
    <dbReference type="NCBI Taxonomy" id="72036"/>
    <lineage>
        <taxon>Eukaryota</taxon>
        <taxon>Metazoa</taxon>
        <taxon>Ecdysozoa</taxon>
        <taxon>Arthropoda</taxon>
        <taxon>Crustacea</taxon>
        <taxon>Multicrustacea</taxon>
        <taxon>Hexanauplia</taxon>
        <taxon>Copepoda</taxon>
        <taxon>Siphonostomatoida</taxon>
        <taxon>Caligidae</taxon>
        <taxon>Lepeophtheirus</taxon>
    </lineage>
</organism>
<sequence length="78" mass="9066">NHWCTGTIRPDTLALRQGKSAESTPSNDTSTHYLYLHRRAVLLVRAPEKGQIYSLQTFKEHKNPVRPWKKHPSPSQRF</sequence>
<evidence type="ECO:0000256" key="1">
    <source>
        <dbReference type="SAM" id="MobiDB-lite"/>
    </source>
</evidence>
<name>A0A0K2T846_LEPSM</name>
<protein>
    <submittedName>
        <fullName evidence="2">Uncharacterized protein</fullName>
    </submittedName>
</protein>
<feature type="compositionally biased region" description="Polar residues" evidence="1">
    <location>
        <begin position="20"/>
        <end position="29"/>
    </location>
</feature>
<dbReference type="AlphaFoldDB" id="A0A0K2T846"/>
<feature type="non-terminal residue" evidence="2">
    <location>
        <position position="1"/>
    </location>
</feature>
<dbReference type="EMBL" id="HACA01004386">
    <property type="protein sequence ID" value="CDW21747.1"/>
    <property type="molecule type" value="Transcribed_RNA"/>
</dbReference>
<accession>A0A0K2T846</accession>
<evidence type="ECO:0000313" key="2">
    <source>
        <dbReference type="EMBL" id="CDW21747.1"/>
    </source>
</evidence>
<feature type="region of interest" description="Disordered" evidence="1">
    <location>
        <begin position="1"/>
        <end position="29"/>
    </location>
</feature>